<reference evidence="1 2" key="1">
    <citation type="journal article" date="2019" name="Commun. Biol.">
        <title>The bagworm genome reveals a unique fibroin gene that provides high tensile strength.</title>
        <authorList>
            <person name="Kono N."/>
            <person name="Nakamura H."/>
            <person name="Ohtoshi R."/>
            <person name="Tomita M."/>
            <person name="Numata K."/>
            <person name="Arakawa K."/>
        </authorList>
    </citation>
    <scope>NUCLEOTIDE SEQUENCE [LARGE SCALE GENOMIC DNA]</scope>
</reference>
<keyword evidence="2" id="KW-1185">Reference proteome</keyword>
<name>A0A4C1X5E2_EUMVA</name>
<dbReference type="AlphaFoldDB" id="A0A4C1X5E2"/>
<dbReference type="EMBL" id="BGZK01000749">
    <property type="protein sequence ID" value="GBP58971.1"/>
    <property type="molecule type" value="Genomic_DNA"/>
</dbReference>
<proteinExistence type="predicted"/>
<sequence length="118" mass="12659">MNGQFACGWLLVTFRFESNGTDPTAQYNSISSSVHAPVPAQNAQERATKGQVQVNNPYLSVYNNWPARDLTKGGEFAWAQAGSTGTAAALEHNWRCATASAPASLTLWSANLVIEDGQ</sequence>
<gene>
    <name evidence="1" type="ORF">EVAR_97346_1</name>
</gene>
<comment type="caution">
    <text evidence="1">The sequence shown here is derived from an EMBL/GenBank/DDBJ whole genome shotgun (WGS) entry which is preliminary data.</text>
</comment>
<dbReference type="Proteomes" id="UP000299102">
    <property type="component" value="Unassembled WGS sequence"/>
</dbReference>
<protein>
    <submittedName>
        <fullName evidence="1">Uncharacterized protein</fullName>
    </submittedName>
</protein>
<evidence type="ECO:0000313" key="1">
    <source>
        <dbReference type="EMBL" id="GBP58971.1"/>
    </source>
</evidence>
<organism evidence="1 2">
    <name type="scientific">Eumeta variegata</name>
    <name type="common">Bagworm moth</name>
    <name type="synonym">Eumeta japonica</name>
    <dbReference type="NCBI Taxonomy" id="151549"/>
    <lineage>
        <taxon>Eukaryota</taxon>
        <taxon>Metazoa</taxon>
        <taxon>Ecdysozoa</taxon>
        <taxon>Arthropoda</taxon>
        <taxon>Hexapoda</taxon>
        <taxon>Insecta</taxon>
        <taxon>Pterygota</taxon>
        <taxon>Neoptera</taxon>
        <taxon>Endopterygota</taxon>
        <taxon>Lepidoptera</taxon>
        <taxon>Glossata</taxon>
        <taxon>Ditrysia</taxon>
        <taxon>Tineoidea</taxon>
        <taxon>Psychidae</taxon>
        <taxon>Oiketicinae</taxon>
        <taxon>Eumeta</taxon>
    </lineage>
</organism>
<evidence type="ECO:0000313" key="2">
    <source>
        <dbReference type="Proteomes" id="UP000299102"/>
    </source>
</evidence>
<accession>A0A4C1X5E2</accession>